<feature type="coiled-coil region" evidence="1">
    <location>
        <begin position="13"/>
        <end position="40"/>
    </location>
</feature>
<protein>
    <submittedName>
        <fullName evidence="2">SEC10/PgrA surface exclusion domain-containing protein</fullName>
    </submittedName>
</protein>
<dbReference type="EMBL" id="JAOZFE010000005">
    <property type="protein sequence ID" value="MCW0953504.1"/>
    <property type="molecule type" value="Genomic_DNA"/>
</dbReference>
<gene>
    <name evidence="2" type="ORF">OIT44_05395</name>
</gene>
<evidence type="ECO:0000313" key="3">
    <source>
        <dbReference type="Proteomes" id="UP001526225"/>
    </source>
</evidence>
<keyword evidence="1" id="KW-0175">Coiled coil</keyword>
<dbReference type="NCBIfam" id="TIGR04320">
    <property type="entry name" value="Surf_Exclu_PgrA"/>
    <property type="match status" value="1"/>
</dbReference>
<organism evidence="2 3">
    <name type="scientific">Weissella ceti</name>
    <dbReference type="NCBI Taxonomy" id="759620"/>
    <lineage>
        <taxon>Bacteria</taxon>
        <taxon>Bacillati</taxon>
        <taxon>Bacillota</taxon>
        <taxon>Bacilli</taxon>
        <taxon>Lactobacillales</taxon>
        <taxon>Lactobacillaceae</taxon>
        <taxon>Weissella</taxon>
    </lineage>
</organism>
<proteinExistence type="predicted"/>
<sequence length="351" mass="39607">MIKVRKDNDAKAIKKNDATLKKLYEKKKKEQQNIASLSRAVAVKTPRVHVATPNTDSNNPAKAYTGNHLITRHENLPTKIVNPKVPRSKQNNATTFAYYGYQKTSADKTNKINGKLTENQQKEISNYALTLVNSYLKDQGLAPVRRSNSMDTNMKKLINRREKAKIGFNHTDWGFAEKTFTKKTGLDYSGENLGGILANDSTTLLELKVGVLNSITTMIYQDGYAKWGHRELFKKSAGKYVSAGIEQNRGHYSNWFRYMFVFGLAHQRGNVKVQPAAISFASTYRKHLAPSKETANLNAAKKRLADIDRQINSRNNVLDRNMKKQLAAHRAEFNKSKSAADKIMIAKLNKV</sequence>
<reference evidence="2 3" key="1">
    <citation type="submission" date="2022-10" db="EMBL/GenBank/DDBJ databases">
        <title>Weissella fermenti sp. nov., isolated from fermented cabbage.</title>
        <authorList>
            <person name="Lee J.K."/>
            <person name="Baek J.H."/>
            <person name="Choi D.G."/>
            <person name="Kim J.M."/>
            <person name="Jeon C.O."/>
        </authorList>
    </citation>
    <scope>NUCLEOTIDE SEQUENCE [LARGE SCALE GENOMIC DNA]</scope>
    <source>
        <strain evidence="2 3">KACC 18534</strain>
    </source>
</reference>
<name>A0ABT3E4Z8_9LACO</name>
<comment type="caution">
    <text evidence="2">The sequence shown here is derived from an EMBL/GenBank/DDBJ whole genome shotgun (WGS) entry which is preliminary data.</text>
</comment>
<evidence type="ECO:0000256" key="1">
    <source>
        <dbReference type="SAM" id="Coils"/>
    </source>
</evidence>
<evidence type="ECO:0000313" key="2">
    <source>
        <dbReference type="EMBL" id="MCW0953504.1"/>
    </source>
</evidence>
<accession>A0ABT3E4Z8</accession>
<keyword evidence="3" id="KW-1185">Reference proteome</keyword>
<dbReference type="RefSeq" id="WP_213409002.1">
    <property type="nucleotide sequence ID" value="NZ_CP074441.1"/>
</dbReference>
<dbReference type="InterPro" id="IPR027607">
    <property type="entry name" value="Surf_Exclu_SEC10/PgrA"/>
</dbReference>
<dbReference type="Proteomes" id="UP001526225">
    <property type="component" value="Unassembled WGS sequence"/>
</dbReference>